<dbReference type="SUPFAM" id="SSF53335">
    <property type="entry name" value="S-adenosyl-L-methionine-dependent methyltransferases"/>
    <property type="match status" value="1"/>
</dbReference>
<name>A0A918UEI0_9ACTN</name>
<dbReference type="InterPro" id="IPR029063">
    <property type="entry name" value="SAM-dependent_MTases_sf"/>
</dbReference>
<comment type="caution">
    <text evidence="3">The sequence shown here is derived from an EMBL/GenBank/DDBJ whole genome shotgun (WGS) entry which is preliminary data.</text>
</comment>
<dbReference type="Gene3D" id="3.40.50.150">
    <property type="entry name" value="Vaccinia Virus protein VP39"/>
    <property type="match status" value="1"/>
</dbReference>
<organism evidence="3 4">
    <name type="scientific">Streptomyces poonensis</name>
    <dbReference type="NCBI Taxonomy" id="68255"/>
    <lineage>
        <taxon>Bacteria</taxon>
        <taxon>Bacillati</taxon>
        <taxon>Actinomycetota</taxon>
        <taxon>Actinomycetes</taxon>
        <taxon>Kitasatosporales</taxon>
        <taxon>Streptomycetaceae</taxon>
        <taxon>Streptomyces</taxon>
    </lineage>
</organism>
<proteinExistence type="predicted"/>
<keyword evidence="4" id="KW-1185">Reference proteome</keyword>
<evidence type="ECO:0000313" key="4">
    <source>
        <dbReference type="Proteomes" id="UP000622166"/>
    </source>
</evidence>
<gene>
    <name evidence="3" type="ORF">GCM10010365_15050</name>
</gene>
<dbReference type="AlphaFoldDB" id="A0A918UEI0"/>
<dbReference type="InterPro" id="IPR001091">
    <property type="entry name" value="RM_Methyltransferase"/>
</dbReference>
<sequence length="124" mass="13028">MAQAGLPTAEGRLKQSCEYIVWGTKGPVDSTGTPCTCPASTPRASPGNTACTSRKSPWRSCRICPPGGRSSTPFAGSGTISVAALPEGREFIEVELSEYYADIAERRLRGALFQSDFALAGPGE</sequence>
<protein>
    <submittedName>
        <fullName evidence="3">Uncharacterized protein</fullName>
    </submittedName>
</protein>
<dbReference type="GO" id="GO:0003677">
    <property type="term" value="F:DNA binding"/>
    <property type="evidence" value="ECO:0007669"/>
    <property type="project" value="InterPro"/>
</dbReference>
<keyword evidence="1" id="KW-0489">Methyltransferase</keyword>
<dbReference type="EMBL" id="BMVW01000002">
    <property type="protein sequence ID" value="GGY97585.1"/>
    <property type="molecule type" value="Genomic_DNA"/>
</dbReference>
<dbReference type="GO" id="GO:0008170">
    <property type="term" value="F:N-methyltransferase activity"/>
    <property type="evidence" value="ECO:0007669"/>
    <property type="project" value="InterPro"/>
</dbReference>
<reference evidence="3" key="1">
    <citation type="journal article" date="2014" name="Int. J. Syst. Evol. Microbiol.">
        <title>Complete genome sequence of Corynebacterium casei LMG S-19264T (=DSM 44701T), isolated from a smear-ripened cheese.</title>
        <authorList>
            <consortium name="US DOE Joint Genome Institute (JGI-PGF)"/>
            <person name="Walter F."/>
            <person name="Albersmeier A."/>
            <person name="Kalinowski J."/>
            <person name="Ruckert C."/>
        </authorList>
    </citation>
    <scope>NUCLEOTIDE SEQUENCE</scope>
    <source>
        <strain evidence="3">JCM 4815</strain>
    </source>
</reference>
<evidence type="ECO:0000256" key="1">
    <source>
        <dbReference type="ARBA" id="ARBA00022603"/>
    </source>
</evidence>
<evidence type="ECO:0000256" key="2">
    <source>
        <dbReference type="ARBA" id="ARBA00022679"/>
    </source>
</evidence>
<accession>A0A918UEI0</accession>
<reference evidence="3" key="2">
    <citation type="submission" date="2020-09" db="EMBL/GenBank/DDBJ databases">
        <authorList>
            <person name="Sun Q."/>
            <person name="Ohkuma M."/>
        </authorList>
    </citation>
    <scope>NUCLEOTIDE SEQUENCE</scope>
    <source>
        <strain evidence="3">JCM 4815</strain>
    </source>
</reference>
<dbReference type="Proteomes" id="UP000622166">
    <property type="component" value="Unassembled WGS sequence"/>
</dbReference>
<dbReference type="PRINTS" id="PR00508">
    <property type="entry name" value="S21N4MTFRASE"/>
</dbReference>
<keyword evidence="2" id="KW-0808">Transferase</keyword>
<evidence type="ECO:0000313" key="3">
    <source>
        <dbReference type="EMBL" id="GGY97585.1"/>
    </source>
</evidence>
<dbReference type="GO" id="GO:0032259">
    <property type="term" value="P:methylation"/>
    <property type="evidence" value="ECO:0007669"/>
    <property type="project" value="UniProtKB-KW"/>
</dbReference>